<keyword evidence="2" id="KW-0238">DNA-binding</keyword>
<sequence length="336" mass="36223">MTTGSPPTIYQVAQAVGVSASTVSRVLAGANGIAPETKARVLAAADQLGYRRNSLASDLARRASNTVAVLLPDISNPFFSSLVKEIQILAERSGLAVLLCSTRDDERIEQRNLDVLLSKKIKHVLVMGLRADSGEVQAYEDAGLRFIALDRAVPSTHAVRIHSDNFAGARAVTEHLIELGHRRIAHLRGPEFCDVALERYEGYRAALKAHRIRYDRRLVVTSTFDEAGGRAALDTLVRRAAPFTAVFASNDLIAIGVHCAARDHGLRIPRDFSLAGFDDVPVASYTTPGITTVRQDVRAIAAAAMDAVRSGSPTDPREVCIPVELRIRDSTAAPAT</sequence>
<keyword evidence="6" id="KW-1185">Reference proteome</keyword>
<dbReference type="OrthoDB" id="3226810at2"/>
<dbReference type="InterPro" id="IPR010982">
    <property type="entry name" value="Lambda_DNA-bd_dom_sf"/>
</dbReference>
<dbReference type="AlphaFoldDB" id="A0A562IIC5"/>
<dbReference type="GO" id="GO:0000976">
    <property type="term" value="F:transcription cis-regulatory region binding"/>
    <property type="evidence" value="ECO:0007669"/>
    <property type="project" value="TreeGrafter"/>
</dbReference>
<evidence type="ECO:0000313" key="5">
    <source>
        <dbReference type="EMBL" id="TWH70566.1"/>
    </source>
</evidence>
<dbReference type="CDD" id="cd01392">
    <property type="entry name" value="HTH_LacI"/>
    <property type="match status" value="1"/>
</dbReference>
<dbReference type="PANTHER" id="PTHR30146">
    <property type="entry name" value="LACI-RELATED TRANSCRIPTIONAL REPRESSOR"/>
    <property type="match status" value="1"/>
</dbReference>
<proteinExistence type="predicted"/>
<organism evidence="5 6">
    <name type="scientific">Micromonospora olivasterospora</name>
    <dbReference type="NCBI Taxonomy" id="1880"/>
    <lineage>
        <taxon>Bacteria</taxon>
        <taxon>Bacillati</taxon>
        <taxon>Actinomycetota</taxon>
        <taxon>Actinomycetes</taxon>
        <taxon>Micromonosporales</taxon>
        <taxon>Micromonosporaceae</taxon>
        <taxon>Micromonospora</taxon>
    </lineage>
</organism>
<dbReference type="InterPro" id="IPR046335">
    <property type="entry name" value="LacI/GalR-like_sensor"/>
</dbReference>
<dbReference type="GO" id="GO:0003700">
    <property type="term" value="F:DNA-binding transcription factor activity"/>
    <property type="evidence" value="ECO:0007669"/>
    <property type="project" value="TreeGrafter"/>
</dbReference>
<dbReference type="SUPFAM" id="SSF47413">
    <property type="entry name" value="lambda repressor-like DNA-binding domains"/>
    <property type="match status" value="1"/>
</dbReference>
<keyword evidence="1" id="KW-0805">Transcription regulation</keyword>
<dbReference type="PANTHER" id="PTHR30146:SF109">
    <property type="entry name" value="HTH-TYPE TRANSCRIPTIONAL REGULATOR GALS"/>
    <property type="match status" value="1"/>
</dbReference>
<dbReference type="InterPro" id="IPR028082">
    <property type="entry name" value="Peripla_BP_I"/>
</dbReference>
<dbReference type="PROSITE" id="PS50932">
    <property type="entry name" value="HTH_LACI_2"/>
    <property type="match status" value="1"/>
</dbReference>
<gene>
    <name evidence="5" type="ORF">JD77_05591</name>
</gene>
<comment type="caution">
    <text evidence="5">The sequence shown here is derived from an EMBL/GenBank/DDBJ whole genome shotgun (WGS) entry which is preliminary data.</text>
</comment>
<protein>
    <submittedName>
        <fullName evidence="5">LacI family transcriptional regulator</fullName>
    </submittedName>
</protein>
<evidence type="ECO:0000313" key="6">
    <source>
        <dbReference type="Proteomes" id="UP000319825"/>
    </source>
</evidence>
<dbReference type="SMART" id="SM00354">
    <property type="entry name" value="HTH_LACI"/>
    <property type="match status" value="1"/>
</dbReference>
<dbReference type="Gene3D" id="1.10.260.40">
    <property type="entry name" value="lambda repressor-like DNA-binding domains"/>
    <property type="match status" value="1"/>
</dbReference>
<keyword evidence="3" id="KW-0804">Transcription</keyword>
<evidence type="ECO:0000256" key="2">
    <source>
        <dbReference type="ARBA" id="ARBA00023125"/>
    </source>
</evidence>
<dbReference type="RefSeq" id="WP_145776810.1">
    <property type="nucleotide sequence ID" value="NZ_BAAATQ010000107.1"/>
</dbReference>
<name>A0A562IIC5_MICOL</name>
<reference evidence="5 6" key="1">
    <citation type="submission" date="2019-07" db="EMBL/GenBank/DDBJ databases">
        <title>R&amp;d 2014.</title>
        <authorList>
            <person name="Klenk H.-P."/>
        </authorList>
    </citation>
    <scope>NUCLEOTIDE SEQUENCE [LARGE SCALE GENOMIC DNA]</scope>
    <source>
        <strain evidence="5 6">DSM 43868</strain>
    </source>
</reference>
<feature type="domain" description="HTH lacI-type" evidence="4">
    <location>
        <begin position="7"/>
        <end position="61"/>
    </location>
</feature>
<dbReference type="InterPro" id="IPR000843">
    <property type="entry name" value="HTH_LacI"/>
</dbReference>
<dbReference type="Gene3D" id="3.40.50.2300">
    <property type="match status" value="2"/>
</dbReference>
<dbReference type="SUPFAM" id="SSF53822">
    <property type="entry name" value="Periplasmic binding protein-like I"/>
    <property type="match status" value="1"/>
</dbReference>
<evidence type="ECO:0000256" key="3">
    <source>
        <dbReference type="ARBA" id="ARBA00023163"/>
    </source>
</evidence>
<evidence type="ECO:0000256" key="1">
    <source>
        <dbReference type="ARBA" id="ARBA00023015"/>
    </source>
</evidence>
<dbReference type="CDD" id="cd06267">
    <property type="entry name" value="PBP1_LacI_sugar_binding-like"/>
    <property type="match status" value="1"/>
</dbReference>
<accession>A0A562IIC5</accession>
<dbReference type="Pfam" id="PF00356">
    <property type="entry name" value="LacI"/>
    <property type="match status" value="1"/>
</dbReference>
<dbReference type="EMBL" id="VLKE01000001">
    <property type="protein sequence ID" value="TWH70566.1"/>
    <property type="molecule type" value="Genomic_DNA"/>
</dbReference>
<dbReference type="Proteomes" id="UP000319825">
    <property type="component" value="Unassembled WGS sequence"/>
</dbReference>
<dbReference type="Pfam" id="PF13377">
    <property type="entry name" value="Peripla_BP_3"/>
    <property type="match status" value="1"/>
</dbReference>
<evidence type="ECO:0000259" key="4">
    <source>
        <dbReference type="PROSITE" id="PS50932"/>
    </source>
</evidence>